<dbReference type="PANTHER" id="PTHR46382:SF1">
    <property type="entry name" value="PHOSPHATIDATE CYTIDYLYLTRANSFERASE"/>
    <property type="match status" value="1"/>
</dbReference>
<accession>A0A4Y9F5P7</accession>
<dbReference type="EMBL" id="SPQC01000021">
    <property type="protein sequence ID" value="TFU22176.1"/>
    <property type="molecule type" value="Genomic_DNA"/>
</dbReference>
<feature type="transmembrane region" description="Helical" evidence="19">
    <location>
        <begin position="94"/>
        <end position="112"/>
    </location>
</feature>
<dbReference type="Pfam" id="PF01148">
    <property type="entry name" value="CTP_transf_1"/>
    <property type="match status" value="1"/>
</dbReference>
<keyword evidence="14" id="KW-0443">Lipid metabolism</keyword>
<dbReference type="InterPro" id="IPR000374">
    <property type="entry name" value="PC_trans"/>
</dbReference>
<evidence type="ECO:0000256" key="6">
    <source>
        <dbReference type="ARBA" id="ARBA00012487"/>
    </source>
</evidence>
<evidence type="ECO:0000256" key="1">
    <source>
        <dbReference type="ARBA" id="ARBA00001698"/>
    </source>
</evidence>
<dbReference type="GO" id="GO:0004605">
    <property type="term" value="F:phosphatidate cytidylyltransferase activity"/>
    <property type="evidence" value="ECO:0007669"/>
    <property type="project" value="UniProtKB-EC"/>
</dbReference>
<evidence type="ECO:0000256" key="19">
    <source>
        <dbReference type="SAM" id="Phobius"/>
    </source>
</evidence>
<evidence type="ECO:0000256" key="11">
    <source>
        <dbReference type="ARBA" id="ARBA00022692"/>
    </source>
</evidence>
<proteinExistence type="inferred from homology"/>
<feature type="transmembrane region" description="Helical" evidence="19">
    <location>
        <begin position="149"/>
        <end position="169"/>
    </location>
</feature>
<dbReference type="AlphaFoldDB" id="A0A4Y9F5P7"/>
<dbReference type="UniPathway" id="UPA00557">
    <property type="reaction ID" value="UER00614"/>
</dbReference>
<feature type="transmembrane region" description="Helical" evidence="19">
    <location>
        <begin position="119"/>
        <end position="143"/>
    </location>
</feature>
<keyword evidence="10 18" id="KW-0808">Transferase</keyword>
<evidence type="ECO:0000256" key="15">
    <source>
        <dbReference type="ARBA" id="ARBA00023136"/>
    </source>
</evidence>
<name>A0A4Y9F5P7_9MICC</name>
<dbReference type="GO" id="GO:0005886">
    <property type="term" value="C:plasma membrane"/>
    <property type="evidence" value="ECO:0007669"/>
    <property type="project" value="UniProtKB-SubCell"/>
</dbReference>
<dbReference type="EC" id="2.7.7.41" evidence="6 18"/>
<evidence type="ECO:0000256" key="18">
    <source>
        <dbReference type="RuleBase" id="RU003938"/>
    </source>
</evidence>
<protein>
    <recommendedName>
        <fullName evidence="7 18">Phosphatidate cytidylyltransferase</fullName>
        <ecNumber evidence="6 18">2.7.7.41</ecNumber>
    </recommendedName>
</protein>
<dbReference type="Proteomes" id="UP000297951">
    <property type="component" value="Unassembled WGS sequence"/>
</dbReference>
<comment type="subcellular location">
    <subcellularLocation>
        <location evidence="2">Cell membrane</location>
        <topology evidence="2">Multi-pass membrane protein</topology>
    </subcellularLocation>
</comment>
<feature type="transmembrane region" description="Helical" evidence="19">
    <location>
        <begin position="27"/>
        <end position="57"/>
    </location>
</feature>
<evidence type="ECO:0000256" key="14">
    <source>
        <dbReference type="ARBA" id="ARBA00023098"/>
    </source>
</evidence>
<keyword evidence="9" id="KW-0444">Lipid biosynthesis</keyword>
<comment type="catalytic activity">
    <reaction evidence="1 18">
        <text>a 1,2-diacyl-sn-glycero-3-phosphate + CTP + H(+) = a CDP-1,2-diacyl-sn-glycerol + diphosphate</text>
        <dbReference type="Rhea" id="RHEA:16229"/>
        <dbReference type="ChEBI" id="CHEBI:15378"/>
        <dbReference type="ChEBI" id="CHEBI:33019"/>
        <dbReference type="ChEBI" id="CHEBI:37563"/>
        <dbReference type="ChEBI" id="CHEBI:58332"/>
        <dbReference type="ChEBI" id="CHEBI:58608"/>
        <dbReference type="EC" id="2.7.7.41"/>
    </reaction>
</comment>
<feature type="transmembrane region" description="Helical" evidence="19">
    <location>
        <begin position="215"/>
        <end position="233"/>
    </location>
</feature>
<keyword evidence="12 18" id="KW-0548">Nucleotidyltransferase</keyword>
<feature type="transmembrane region" description="Helical" evidence="19">
    <location>
        <begin position="190"/>
        <end position="209"/>
    </location>
</feature>
<evidence type="ECO:0000256" key="3">
    <source>
        <dbReference type="ARBA" id="ARBA00005119"/>
    </source>
</evidence>
<reference evidence="20 21" key="1">
    <citation type="submission" date="2019-03" db="EMBL/GenBank/DDBJ databases">
        <title>Diversity of the mouse oral microbiome.</title>
        <authorList>
            <person name="Joseph S."/>
            <person name="Aduse-Opoku J."/>
            <person name="Curtis M."/>
            <person name="Wade W."/>
            <person name="Hashim A."/>
        </authorList>
    </citation>
    <scope>NUCLEOTIDE SEQUENCE [LARGE SCALE GENOMIC DNA]</scope>
    <source>
        <strain evidence="21">irhom_31</strain>
    </source>
</reference>
<keyword evidence="17" id="KW-1208">Phospholipid metabolism</keyword>
<evidence type="ECO:0000256" key="16">
    <source>
        <dbReference type="ARBA" id="ARBA00023209"/>
    </source>
</evidence>
<evidence type="ECO:0000313" key="20">
    <source>
        <dbReference type="EMBL" id="TFU22176.1"/>
    </source>
</evidence>
<dbReference type="OrthoDB" id="9799199at2"/>
<evidence type="ECO:0000256" key="7">
    <source>
        <dbReference type="ARBA" id="ARBA00019373"/>
    </source>
</evidence>
<evidence type="ECO:0000256" key="5">
    <source>
        <dbReference type="ARBA" id="ARBA00010185"/>
    </source>
</evidence>
<comment type="caution">
    <text evidence="20">The sequence shown here is derived from an EMBL/GenBank/DDBJ whole genome shotgun (WGS) entry which is preliminary data.</text>
</comment>
<evidence type="ECO:0000256" key="17">
    <source>
        <dbReference type="ARBA" id="ARBA00023264"/>
    </source>
</evidence>
<dbReference type="PANTHER" id="PTHR46382">
    <property type="entry name" value="PHOSPHATIDATE CYTIDYLYLTRANSFERASE"/>
    <property type="match status" value="1"/>
</dbReference>
<dbReference type="STRING" id="85336.A7979_07305"/>
<dbReference type="GO" id="GO:0016024">
    <property type="term" value="P:CDP-diacylglycerol biosynthetic process"/>
    <property type="evidence" value="ECO:0007669"/>
    <property type="project" value="UniProtKB-UniPathway"/>
</dbReference>
<evidence type="ECO:0000256" key="8">
    <source>
        <dbReference type="ARBA" id="ARBA00022475"/>
    </source>
</evidence>
<comment type="pathway">
    <text evidence="4">Lipid metabolism.</text>
</comment>
<keyword evidence="15 19" id="KW-0472">Membrane</keyword>
<comment type="similarity">
    <text evidence="5 18">Belongs to the CDS family.</text>
</comment>
<comment type="pathway">
    <text evidence="3 18">Phospholipid metabolism; CDP-diacylglycerol biosynthesis; CDP-diacylglycerol from sn-glycerol 3-phosphate: step 3/3.</text>
</comment>
<keyword evidence="13 19" id="KW-1133">Transmembrane helix</keyword>
<feature type="transmembrane region" description="Helical" evidence="19">
    <location>
        <begin position="69"/>
        <end position="88"/>
    </location>
</feature>
<keyword evidence="8" id="KW-1003">Cell membrane</keyword>
<evidence type="ECO:0000256" key="12">
    <source>
        <dbReference type="ARBA" id="ARBA00022695"/>
    </source>
</evidence>
<evidence type="ECO:0000313" key="21">
    <source>
        <dbReference type="Proteomes" id="UP000297951"/>
    </source>
</evidence>
<evidence type="ECO:0000256" key="10">
    <source>
        <dbReference type="ARBA" id="ARBA00022679"/>
    </source>
</evidence>
<sequence length="281" mass="29870">MTVQSQEQPPQASKAGRNLPAAITVGLVLGALLAVGLFFVPLILVIFAAAAVSVGTWEVCQGLNQKRGMGIPVIPAVATALIMPFAAYYGGGSWLIFTVVASILVLIGWRIVGQRDGMIMSIMGSIFVMSWVPFMISLALLLYREESGPGKVLMILLMAIGNDTWGYIAGVKWGKTPMAPKISPKKTWEGFAGSMVGSIIVGIICSLFIGDPWWYGLIVAVFLVIASTAGDLGESMVKREIGIKDMSNILPGHGGVMDRLDSIVFAIAIGYVIFSVLSALF</sequence>
<feature type="transmembrane region" description="Helical" evidence="19">
    <location>
        <begin position="263"/>
        <end position="280"/>
    </location>
</feature>
<evidence type="ECO:0000256" key="2">
    <source>
        <dbReference type="ARBA" id="ARBA00004651"/>
    </source>
</evidence>
<dbReference type="RefSeq" id="WP_135012802.1">
    <property type="nucleotide sequence ID" value="NZ_JADGLK010000021.1"/>
</dbReference>
<evidence type="ECO:0000256" key="9">
    <source>
        <dbReference type="ARBA" id="ARBA00022516"/>
    </source>
</evidence>
<gene>
    <name evidence="20" type="ORF">E4U03_07025</name>
</gene>
<evidence type="ECO:0000256" key="13">
    <source>
        <dbReference type="ARBA" id="ARBA00022989"/>
    </source>
</evidence>
<keyword evidence="11 18" id="KW-0812">Transmembrane</keyword>
<dbReference type="PROSITE" id="PS01315">
    <property type="entry name" value="CDS"/>
    <property type="match status" value="1"/>
</dbReference>
<keyword evidence="16" id="KW-0594">Phospholipid biosynthesis</keyword>
<evidence type="ECO:0000256" key="4">
    <source>
        <dbReference type="ARBA" id="ARBA00005189"/>
    </source>
</evidence>
<organism evidence="20 21">
    <name type="scientific">Rothia nasimurium</name>
    <dbReference type="NCBI Taxonomy" id="85336"/>
    <lineage>
        <taxon>Bacteria</taxon>
        <taxon>Bacillati</taxon>
        <taxon>Actinomycetota</taxon>
        <taxon>Actinomycetes</taxon>
        <taxon>Micrococcales</taxon>
        <taxon>Micrococcaceae</taxon>
        <taxon>Rothia</taxon>
    </lineage>
</organism>